<reference evidence="7 8" key="1">
    <citation type="submission" date="2015-03" db="EMBL/GenBank/DDBJ databases">
        <authorList>
            <person name="Lepp D."/>
            <person name="Hassan Y.I."/>
            <person name="Li X.-Z."/>
            <person name="Zhou T."/>
        </authorList>
    </citation>
    <scope>NUCLEOTIDE SEQUENCE [LARGE SCALE GENOMIC DNA]</scope>
    <source>
        <strain evidence="7 8">E84</strain>
    </source>
</reference>
<keyword evidence="8" id="KW-1185">Reference proteome</keyword>
<dbReference type="GO" id="GO:0006047">
    <property type="term" value="P:UDP-N-acetylglucosamine metabolic process"/>
    <property type="evidence" value="ECO:0007669"/>
    <property type="project" value="TreeGrafter"/>
</dbReference>
<dbReference type="STRING" id="1293439.WH87_12885"/>
<dbReference type="GO" id="GO:0006002">
    <property type="term" value="P:fructose 6-phosphate metabolic process"/>
    <property type="evidence" value="ECO:0007669"/>
    <property type="project" value="TreeGrafter"/>
</dbReference>
<evidence type="ECO:0000259" key="6">
    <source>
        <dbReference type="PROSITE" id="PS51464"/>
    </source>
</evidence>
<comment type="catalytic activity">
    <reaction evidence="1">
        <text>D-fructose 6-phosphate + L-glutamine = D-glucosamine 6-phosphate + L-glutamate</text>
        <dbReference type="Rhea" id="RHEA:13237"/>
        <dbReference type="ChEBI" id="CHEBI:29985"/>
        <dbReference type="ChEBI" id="CHEBI:58359"/>
        <dbReference type="ChEBI" id="CHEBI:58725"/>
        <dbReference type="ChEBI" id="CHEBI:61527"/>
        <dbReference type="EC" id="2.6.1.16"/>
    </reaction>
</comment>
<dbReference type="PANTHER" id="PTHR10937">
    <property type="entry name" value="GLUCOSAMINE--FRUCTOSE-6-PHOSPHATE AMINOTRANSFERASE, ISOMERIZING"/>
    <property type="match status" value="1"/>
</dbReference>
<dbReference type="InterPro" id="IPR001347">
    <property type="entry name" value="SIS_dom"/>
</dbReference>
<organism evidence="7 8">
    <name type="scientific">Devosia epidermidihirudinis</name>
    <dbReference type="NCBI Taxonomy" id="1293439"/>
    <lineage>
        <taxon>Bacteria</taxon>
        <taxon>Pseudomonadati</taxon>
        <taxon>Pseudomonadota</taxon>
        <taxon>Alphaproteobacteria</taxon>
        <taxon>Hyphomicrobiales</taxon>
        <taxon>Devosiaceae</taxon>
        <taxon>Devosia</taxon>
    </lineage>
</organism>
<dbReference type="Gene3D" id="3.40.50.10490">
    <property type="entry name" value="Glucose-6-phosphate isomerase like protein, domain 1"/>
    <property type="match status" value="2"/>
</dbReference>
<dbReference type="PANTHER" id="PTHR10937:SF0">
    <property type="entry name" value="GLUTAMINE--FRUCTOSE-6-PHOSPHATE TRANSAMINASE (ISOMERIZING)"/>
    <property type="match status" value="1"/>
</dbReference>
<dbReference type="AlphaFoldDB" id="A0A0F5QBW3"/>
<evidence type="ECO:0000256" key="1">
    <source>
        <dbReference type="ARBA" id="ARBA00001031"/>
    </source>
</evidence>
<dbReference type="GO" id="GO:0004360">
    <property type="term" value="F:glutamine-fructose-6-phosphate transaminase (isomerizing) activity"/>
    <property type="evidence" value="ECO:0007669"/>
    <property type="project" value="UniProtKB-EC"/>
</dbReference>
<name>A0A0F5QBW3_9HYPH</name>
<keyword evidence="4" id="KW-0032">Aminotransferase</keyword>
<keyword evidence="4" id="KW-0808">Transferase</keyword>
<evidence type="ECO:0000256" key="2">
    <source>
        <dbReference type="ARBA" id="ARBA00012916"/>
    </source>
</evidence>
<accession>A0A0F5QBW3</accession>
<dbReference type="OrthoDB" id="6622555at2"/>
<evidence type="ECO:0000256" key="4">
    <source>
        <dbReference type="ARBA" id="ARBA00022576"/>
    </source>
</evidence>
<evidence type="ECO:0000313" key="8">
    <source>
        <dbReference type="Proteomes" id="UP000033411"/>
    </source>
</evidence>
<gene>
    <name evidence="7" type="ORF">WH87_12885</name>
</gene>
<comment type="caution">
    <text evidence="7">The sequence shown here is derived from an EMBL/GenBank/DDBJ whole genome shotgun (WGS) entry which is preliminary data.</text>
</comment>
<evidence type="ECO:0000256" key="3">
    <source>
        <dbReference type="ARBA" id="ARBA00016090"/>
    </source>
</evidence>
<dbReference type="PROSITE" id="PS51464">
    <property type="entry name" value="SIS"/>
    <property type="match status" value="1"/>
</dbReference>
<dbReference type="GO" id="GO:0097367">
    <property type="term" value="F:carbohydrate derivative binding"/>
    <property type="evidence" value="ECO:0007669"/>
    <property type="project" value="InterPro"/>
</dbReference>
<feature type="domain" description="SIS" evidence="6">
    <location>
        <begin position="28"/>
        <end position="165"/>
    </location>
</feature>
<dbReference type="Proteomes" id="UP000033411">
    <property type="component" value="Unassembled WGS sequence"/>
</dbReference>
<protein>
    <recommendedName>
        <fullName evidence="3">Glutamine--fructose-6-phosphate aminotransferase [isomerizing]</fullName>
        <ecNumber evidence="2">2.6.1.16</ecNumber>
    </recommendedName>
</protein>
<evidence type="ECO:0000256" key="5">
    <source>
        <dbReference type="ARBA" id="ARBA00022962"/>
    </source>
</evidence>
<proteinExistence type="predicted"/>
<dbReference type="GO" id="GO:0006487">
    <property type="term" value="P:protein N-linked glycosylation"/>
    <property type="evidence" value="ECO:0007669"/>
    <property type="project" value="TreeGrafter"/>
</dbReference>
<dbReference type="EMBL" id="LANJ01000019">
    <property type="protein sequence ID" value="KKC37494.1"/>
    <property type="molecule type" value="Genomic_DNA"/>
</dbReference>
<evidence type="ECO:0000313" key="7">
    <source>
        <dbReference type="EMBL" id="KKC37494.1"/>
    </source>
</evidence>
<dbReference type="InterPro" id="IPR046348">
    <property type="entry name" value="SIS_dom_sf"/>
</dbReference>
<sequence length="336" mass="35157">MMERVGYRAAVNRQPQSLATCLTNLASLAGDVNLEHFRKGPLALVGIGASYQVALAGAHYLRQSGILALPLYPGEFETSDLSLYGGIILLSASGESAEILDAATYAAPLPRMVLCRDAVNPLAELCDLVIAAESGADNGASSTGYTGMLLAIGLLTQALTNRGIPAEITALPETVETLLRTNGPASLRAAERLALSTSIDVVGNGVGLATAGEGVILLREAARMPAFAWDTRNYLHGPMESQDQNTGLIAIGTGREPSIATEAAAFGSAAVLLANRQQTDTATLVVPVPHMSDPIARAIVDIVAIQMVVAEMQDMAGLTDTRFRYPQSDTKRRAAS</sequence>
<dbReference type="SUPFAM" id="SSF53697">
    <property type="entry name" value="SIS domain"/>
    <property type="match status" value="1"/>
</dbReference>
<dbReference type="EC" id="2.6.1.16" evidence="2"/>
<dbReference type="PATRIC" id="fig|1293439.3.peg.2185"/>
<keyword evidence="5" id="KW-0315">Glutamine amidotransferase</keyword>